<feature type="chain" id="PRO_5034665121" evidence="2">
    <location>
        <begin position="27"/>
        <end position="251"/>
    </location>
</feature>
<dbReference type="InterPro" id="IPR050111">
    <property type="entry name" value="C-type_lectin/snaclec_domain"/>
</dbReference>
<keyword evidence="4" id="KW-1185">Reference proteome</keyword>
<proteinExistence type="predicted"/>
<dbReference type="Gene3D" id="3.10.100.10">
    <property type="entry name" value="Mannose-Binding Protein A, subunit A"/>
    <property type="match status" value="1"/>
</dbReference>
<evidence type="ECO:0000313" key="5">
    <source>
        <dbReference type="RefSeq" id="XP_022312578.1"/>
    </source>
</evidence>
<keyword evidence="2" id="KW-0732">Signal</keyword>
<evidence type="ECO:0000313" key="4">
    <source>
        <dbReference type="Proteomes" id="UP000694844"/>
    </source>
</evidence>
<dbReference type="Pfam" id="PF00059">
    <property type="entry name" value="Lectin_C"/>
    <property type="match status" value="1"/>
</dbReference>
<dbReference type="GeneID" id="111117704"/>
<dbReference type="InterPro" id="IPR001304">
    <property type="entry name" value="C-type_lectin-like"/>
</dbReference>
<dbReference type="InterPro" id="IPR016186">
    <property type="entry name" value="C-type_lectin-like/link_sf"/>
</dbReference>
<evidence type="ECO:0000256" key="1">
    <source>
        <dbReference type="ARBA" id="ARBA00023157"/>
    </source>
</evidence>
<dbReference type="RefSeq" id="XP_022312578.1">
    <property type="nucleotide sequence ID" value="XM_022456870.1"/>
</dbReference>
<dbReference type="AlphaFoldDB" id="A0A8B8C9Z9"/>
<name>A0A8B8C9Z9_CRAVI</name>
<dbReference type="InterPro" id="IPR016187">
    <property type="entry name" value="CTDL_fold"/>
</dbReference>
<evidence type="ECO:0000259" key="3">
    <source>
        <dbReference type="PROSITE" id="PS50041"/>
    </source>
</evidence>
<dbReference type="SUPFAM" id="SSF56436">
    <property type="entry name" value="C-type lectin-like"/>
    <property type="match status" value="1"/>
</dbReference>
<reference evidence="5" key="1">
    <citation type="submission" date="2025-08" db="UniProtKB">
        <authorList>
            <consortium name="RefSeq"/>
        </authorList>
    </citation>
    <scope>IDENTIFICATION</scope>
    <source>
        <tissue evidence="5">Whole sample</tissue>
    </source>
</reference>
<accession>A0A8B8C9Z9</accession>
<feature type="signal peptide" evidence="2">
    <location>
        <begin position="1"/>
        <end position="26"/>
    </location>
</feature>
<feature type="domain" description="C-type lectin" evidence="3">
    <location>
        <begin position="120"/>
        <end position="248"/>
    </location>
</feature>
<dbReference type="PROSITE" id="PS00615">
    <property type="entry name" value="C_TYPE_LECTIN_1"/>
    <property type="match status" value="1"/>
</dbReference>
<dbReference type="OrthoDB" id="2142683at2759"/>
<dbReference type="KEGG" id="cvn:111117704"/>
<gene>
    <name evidence="5" type="primary">LOC111117704</name>
</gene>
<organism evidence="4 5">
    <name type="scientific">Crassostrea virginica</name>
    <name type="common">Eastern oyster</name>
    <dbReference type="NCBI Taxonomy" id="6565"/>
    <lineage>
        <taxon>Eukaryota</taxon>
        <taxon>Metazoa</taxon>
        <taxon>Spiralia</taxon>
        <taxon>Lophotrochozoa</taxon>
        <taxon>Mollusca</taxon>
        <taxon>Bivalvia</taxon>
        <taxon>Autobranchia</taxon>
        <taxon>Pteriomorphia</taxon>
        <taxon>Ostreida</taxon>
        <taxon>Ostreoidea</taxon>
        <taxon>Ostreidae</taxon>
        <taxon>Crassostrea</taxon>
    </lineage>
</organism>
<protein>
    <submittedName>
        <fullName evidence="5">C-type lectin domain family 4 member F-like</fullName>
    </submittedName>
</protein>
<dbReference type="Proteomes" id="UP000694844">
    <property type="component" value="Chromosome 10"/>
</dbReference>
<dbReference type="InterPro" id="IPR018378">
    <property type="entry name" value="C-type_lectin_CS"/>
</dbReference>
<evidence type="ECO:0000256" key="2">
    <source>
        <dbReference type="SAM" id="SignalP"/>
    </source>
</evidence>
<keyword evidence="1" id="KW-1015">Disulfide bond</keyword>
<sequence>MGGRYVQNGFPWHLLCFCFFFFQIFCEERYMYYSTPEVQETKNSSLALFDLEGVSLIHCGSLCLAEHCCKELMYHEGSMRCLGIQFEDFDSTRNSNLITTGNEGLSTYRQEKCETGWLEFKGHCYYKGQTKGNWSEAKTECRKMCSYLIEIKNKEEADWISATFLQNVNCPSNIYEDCTAWTGLNDLDIEGTYVWDHSNAPITFSNWNDGEPSLRDRDQAQTRDCIDIFRGGVWNDRPCSYLNWVICEKTF</sequence>
<dbReference type="PROSITE" id="PS50041">
    <property type="entry name" value="C_TYPE_LECTIN_2"/>
    <property type="match status" value="1"/>
</dbReference>
<dbReference type="PANTHER" id="PTHR22803">
    <property type="entry name" value="MANNOSE, PHOSPHOLIPASE, LECTIN RECEPTOR RELATED"/>
    <property type="match status" value="1"/>
</dbReference>
<dbReference type="SMART" id="SM00034">
    <property type="entry name" value="CLECT"/>
    <property type="match status" value="1"/>
</dbReference>